<dbReference type="InterPro" id="IPR050172">
    <property type="entry name" value="SsuD_RutA_monooxygenase"/>
</dbReference>
<keyword evidence="7" id="KW-1185">Reference proteome</keyword>
<evidence type="ECO:0000313" key="6">
    <source>
        <dbReference type="EMBL" id="OWU97096.1"/>
    </source>
</evidence>
<keyword evidence="3" id="KW-0560">Oxidoreductase</keyword>
<keyword evidence="1" id="KW-0285">Flavoprotein</keyword>
<keyword evidence="2" id="KW-0288">FMN</keyword>
<dbReference type="GO" id="GO:0046306">
    <property type="term" value="P:alkanesulfonate catabolic process"/>
    <property type="evidence" value="ECO:0007669"/>
    <property type="project" value="TreeGrafter"/>
</dbReference>
<proteinExistence type="predicted"/>
<protein>
    <recommendedName>
        <fullName evidence="5">Luciferase-like domain-containing protein</fullName>
    </recommendedName>
</protein>
<dbReference type="PANTHER" id="PTHR42847">
    <property type="entry name" value="ALKANESULFONATE MONOOXYGENASE"/>
    <property type="match status" value="1"/>
</dbReference>
<keyword evidence="4" id="KW-0503">Monooxygenase</keyword>
<dbReference type="InterPro" id="IPR011251">
    <property type="entry name" value="Luciferase-like_dom"/>
</dbReference>
<dbReference type="SUPFAM" id="SSF51679">
    <property type="entry name" value="Bacterial luciferase-like"/>
    <property type="match status" value="1"/>
</dbReference>
<dbReference type="InterPro" id="IPR036661">
    <property type="entry name" value="Luciferase-like_sf"/>
</dbReference>
<organism evidence="6 7">
    <name type="scientific">Micromonospora wenchangensis</name>
    <dbReference type="NCBI Taxonomy" id="1185415"/>
    <lineage>
        <taxon>Bacteria</taxon>
        <taxon>Bacillati</taxon>
        <taxon>Actinomycetota</taxon>
        <taxon>Actinomycetes</taxon>
        <taxon>Micromonosporales</taxon>
        <taxon>Micromonosporaceae</taxon>
        <taxon>Micromonospora</taxon>
    </lineage>
</organism>
<dbReference type="Gene3D" id="3.20.20.30">
    <property type="entry name" value="Luciferase-like domain"/>
    <property type="match status" value="1"/>
</dbReference>
<dbReference type="RefSeq" id="WP_088647657.1">
    <property type="nucleotide sequence ID" value="NZ_MZMV01000112.1"/>
</dbReference>
<dbReference type="EMBL" id="MZMV01000112">
    <property type="protein sequence ID" value="OWU97096.1"/>
    <property type="molecule type" value="Genomic_DNA"/>
</dbReference>
<dbReference type="NCBIfam" id="TIGR03619">
    <property type="entry name" value="F420_Rv2161c"/>
    <property type="match status" value="1"/>
</dbReference>
<evidence type="ECO:0000256" key="3">
    <source>
        <dbReference type="ARBA" id="ARBA00023002"/>
    </source>
</evidence>
<comment type="caution">
    <text evidence="6">The sequence shown here is derived from an EMBL/GenBank/DDBJ whole genome shotgun (WGS) entry which is preliminary data.</text>
</comment>
<evidence type="ECO:0000259" key="5">
    <source>
        <dbReference type="Pfam" id="PF00296"/>
    </source>
</evidence>
<evidence type="ECO:0000256" key="1">
    <source>
        <dbReference type="ARBA" id="ARBA00022630"/>
    </source>
</evidence>
<feature type="domain" description="Luciferase-like" evidence="5">
    <location>
        <begin position="1"/>
        <end position="222"/>
    </location>
</feature>
<dbReference type="Pfam" id="PF00296">
    <property type="entry name" value="Bac_luciferase"/>
    <property type="match status" value="1"/>
</dbReference>
<reference evidence="6 7" key="1">
    <citation type="submission" date="2017-03" db="EMBL/GenBank/DDBJ databases">
        <title>Whole genome sequence of Micromonospora wenchangensis, isolated from mangrove soil.</title>
        <authorList>
            <person name="Yang H."/>
        </authorList>
    </citation>
    <scope>NUCLEOTIDE SEQUENCE [LARGE SCALE GENOMIC DNA]</scope>
    <source>
        <strain evidence="6 7">CCTCC AA 2012002</strain>
    </source>
</reference>
<evidence type="ECO:0000313" key="7">
    <source>
        <dbReference type="Proteomes" id="UP000197174"/>
    </source>
</evidence>
<gene>
    <name evidence="6" type="ORF">B5D80_32055</name>
</gene>
<dbReference type="InterPro" id="IPR019921">
    <property type="entry name" value="Lucif-like_OxRdtase_Rv2161c"/>
</dbReference>
<dbReference type="GO" id="GO:0008726">
    <property type="term" value="F:alkanesulfonate monooxygenase activity"/>
    <property type="evidence" value="ECO:0007669"/>
    <property type="project" value="TreeGrafter"/>
</dbReference>
<accession>A0A246R8N8</accession>
<evidence type="ECO:0000256" key="2">
    <source>
        <dbReference type="ARBA" id="ARBA00022643"/>
    </source>
</evidence>
<sequence length="300" mass="31925">MRFGLSLEPQAWPGDAGAAMLRAARDAERIGLDYVLMANHVLENPHGAGFDPVVLLAAVAGATTHLGIATSVLVLPYYQPVVLANQLATLDVVSAGRLTVAVGTGWNPQEFDALGVPLELRGRRTDESLEIMKALWTGTTADLDDRFAGLRDARIGVPPYRPGGPPVWVGGHSDAAIRRALRFGDGWHGSGLDHEEARYFRRRIEELADGTGRDPASIGISTVGFLVPPGMPAVRPAPGRLIGGPRATTTAIVDDLCQLADAGVAMCSLWMPVDGRRMGEALAWLADEVLPRVGHRSGPR</sequence>
<evidence type="ECO:0000256" key="4">
    <source>
        <dbReference type="ARBA" id="ARBA00023033"/>
    </source>
</evidence>
<dbReference type="AlphaFoldDB" id="A0A246R8N8"/>
<dbReference type="Proteomes" id="UP000197174">
    <property type="component" value="Unassembled WGS sequence"/>
</dbReference>
<dbReference type="OrthoDB" id="9781803at2"/>
<name>A0A246R8N8_9ACTN</name>
<dbReference type="PANTHER" id="PTHR42847:SF4">
    <property type="entry name" value="ALKANESULFONATE MONOOXYGENASE-RELATED"/>
    <property type="match status" value="1"/>
</dbReference>